<dbReference type="Proteomes" id="UP000799536">
    <property type="component" value="Unassembled WGS sequence"/>
</dbReference>
<evidence type="ECO:0000256" key="1">
    <source>
        <dbReference type="ARBA" id="ARBA00001973"/>
    </source>
</evidence>
<keyword evidence="12" id="KW-0624">Polysaccharide degradation</keyword>
<keyword evidence="5 16" id="KW-0732">Signal</keyword>
<dbReference type="EMBL" id="ML993849">
    <property type="protein sequence ID" value="KAF2205796.1"/>
    <property type="molecule type" value="Genomic_DNA"/>
</dbReference>
<sequence>MIALTTALVSLLTLAPQASAHGFLKNVLVNGVTYPAWQVFQDDFVTPEPTRYVRRILNNGPVPDFTTTNITCNAGGNIPAKGIIPVNAGDKVKLIWDQWGSSHSGPVMTYLAKCTPNCASFKGDTGAVWVKIDQMAYDTTKSPPWGSDYLAKQGATWTVTIPPQLAPGEYLLRHEILGLHVAGTRMGAQFYPSCTQLKVSGSGKTELPSGVALPGAYNPDDKDGVLVQLWQVNAGQVKYVAPGGAVWSGAVANVN</sequence>
<dbReference type="InterPro" id="IPR005103">
    <property type="entry name" value="AA9_LPMO"/>
</dbReference>
<comment type="cofactor">
    <cofactor evidence="1">
        <name>Cu(2+)</name>
        <dbReference type="ChEBI" id="CHEBI:29036"/>
    </cofactor>
</comment>
<evidence type="ECO:0000313" key="19">
    <source>
        <dbReference type="Proteomes" id="UP000799536"/>
    </source>
</evidence>
<dbReference type="CDD" id="cd21175">
    <property type="entry name" value="LPMO_AA9"/>
    <property type="match status" value="1"/>
</dbReference>
<evidence type="ECO:0000256" key="10">
    <source>
        <dbReference type="ARBA" id="ARBA00023157"/>
    </source>
</evidence>
<evidence type="ECO:0000256" key="12">
    <source>
        <dbReference type="ARBA" id="ARBA00023326"/>
    </source>
</evidence>
<evidence type="ECO:0000259" key="17">
    <source>
        <dbReference type="Pfam" id="PF03443"/>
    </source>
</evidence>
<evidence type="ECO:0000256" key="5">
    <source>
        <dbReference type="ARBA" id="ARBA00022729"/>
    </source>
</evidence>
<dbReference type="GO" id="GO:0030245">
    <property type="term" value="P:cellulose catabolic process"/>
    <property type="evidence" value="ECO:0007669"/>
    <property type="project" value="UniProtKB-KW"/>
</dbReference>
<evidence type="ECO:0000256" key="9">
    <source>
        <dbReference type="ARBA" id="ARBA00023033"/>
    </source>
</evidence>
<dbReference type="InterPro" id="IPR049892">
    <property type="entry name" value="AA9"/>
</dbReference>
<proteinExistence type="inferred from homology"/>
<dbReference type="Gene3D" id="2.70.50.70">
    <property type="match status" value="1"/>
</dbReference>
<dbReference type="EC" id="1.14.99.56" evidence="15"/>
<feature type="chain" id="PRO_5040502163" description="lytic cellulose monooxygenase (C4-dehydrogenating)" evidence="16">
    <location>
        <begin position="21"/>
        <end position="255"/>
    </location>
</feature>
<dbReference type="AlphaFoldDB" id="A0A9P4JWT3"/>
<evidence type="ECO:0000256" key="2">
    <source>
        <dbReference type="ARBA" id="ARBA00004613"/>
    </source>
</evidence>
<dbReference type="GO" id="GO:0016787">
    <property type="term" value="F:hydrolase activity"/>
    <property type="evidence" value="ECO:0007669"/>
    <property type="project" value="UniProtKB-KW"/>
</dbReference>
<dbReference type="GO" id="GO:0004497">
    <property type="term" value="F:monooxygenase activity"/>
    <property type="evidence" value="ECO:0007669"/>
    <property type="project" value="UniProtKB-KW"/>
</dbReference>
<feature type="domain" description="Auxiliary Activity family 9 catalytic" evidence="17">
    <location>
        <begin position="21"/>
        <end position="231"/>
    </location>
</feature>
<keyword evidence="3" id="KW-0964">Secreted</keyword>
<evidence type="ECO:0000256" key="4">
    <source>
        <dbReference type="ARBA" id="ARBA00022723"/>
    </source>
</evidence>
<name>A0A9P4JWT3_9PLEO</name>
<comment type="caution">
    <text evidence="18">The sequence shown here is derived from an EMBL/GenBank/DDBJ whole genome shotgun (WGS) entry which is preliminary data.</text>
</comment>
<evidence type="ECO:0000256" key="14">
    <source>
        <dbReference type="ARBA" id="ARBA00045077"/>
    </source>
</evidence>
<keyword evidence="10" id="KW-1015">Disulfide bond</keyword>
<dbReference type="PANTHER" id="PTHR33353">
    <property type="entry name" value="PUTATIVE (AFU_ORTHOLOGUE AFUA_1G12560)-RELATED"/>
    <property type="match status" value="1"/>
</dbReference>
<accession>A0A9P4JWT3</accession>
<dbReference type="PANTHER" id="PTHR33353:SF10">
    <property type="entry name" value="ENDO-BETA-1,4-GLUCANASE D"/>
    <property type="match status" value="1"/>
</dbReference>
<comment type="catalytic activity">
    <reaction evidence="14">
        <text>[(1-&gt;4)-beta-D-glucosyl]n+m + reduced acceptor + O2 = 4-dehydro-beta-D-glucosyl-[(1-&gt;4)-beta-D-glucosyl]n-1 + [(1-&gt;4)-beta-D-glucosyl]m + acceptor + H2O.</text>
        <dbReference type="EC" id="1.14.99.56"/>
    </reaction>
</comment>
<keyword evidence="7" id="KW-0560">Oxidoreductase</keyword>
<dbReference type="GO" id="GO:0046872">
    <property type="term" value="F:metal ion binding"/>
    <property type="evidence" value="ECO:0007669"/>
    <property type="project" value="UniProtKB-KW"/>
</dbReference>
<organism evidence="18 19">
    <name type="scientific">Delitschia confertaspora ATCC 74209</name>
    <dbReference type="NCBI Taxonomy" id="1513339"/>
    <lineage>
        <taxon>Eukaryota</taxon>
        <taxon>Fungi</taxon>
        <taxon>Dikarya</taxon>
        <taxon>Ascomycota</taxon>
        <taxon>Pezizomycotina</taxon>
        <taxon>Dothideomycetes</taxon>
        <taxon>Pleosporomycetidae</taxon>
        <taxon>Pleosporales</taxon>
        <taxon>Delitschiaceae</taxon>
        <taxon>Delitschia</taxon>
    </lineage>
</organism>
<dbReference type="GO" id="GO:0005576">
    <property type="term" value="C:extracellular region"/>
    <property type="evidence" value="ECO:0007669"/>
    <property type="project" value="UniProtKB-SubCell"/>
</dbReference>
<reference evidence="18" key="1">
    <citation type="journal article" date="2020" name="Stud. Mycol.">
        <title>101 Dothideomycetes genomes: a test case for predicting lifestyles and emergence of pathogens.</title>
        <authorList>
            <person name="Haridas S."/>
            <person name="Albert R."/>
            <person name="Binder M."/>
            <person name="Bloem J."/>
            <person name="Labutti K."/>
            <person name="Salamov A."/>
            <person name="Andreopoulos B."/>
            <person name="Baker S."/>
            <person name="Barry K."/>
            <person name="Bills G."/>
            <person name="Bluhm B."/>
            <person name="Cannon C."/>
            <person name="Castanera R."/>
            <person name="Culley D."/>
            <person name="Daum C."/>
            <person name="Ezra D."/>
            <person name="Gonzalez J."/>
            <person name="Henrissat B."/>
            <person name="Kuo A."/>
            <person name="Liang C."/>
            <person name="Lipzen A."/>
            <person name="Lutzoni F."/>
            <person name="Magnuson J."/>
            <person name="Mondo S."/>
            <person name="Nolan M."/>
            <person name="Ohm R."/>
            <person name="Pangilinan J."/>
            <person name="Park H.-J."/>
            <person name="Ramirez L."/>
            <person name="Alfaro M."/>
            <person name="Sun H."/>
            <person name="Tritt A."/>
            <person name="Yoshinaga Y."/>
            <person name="Zwiers L.-H."/>
            <person name="Turgeon B."/>
            <person name="Goodwin S."/>
            <person name="Spatafora J."/>
            <person name="Crous P."/>
            <person name="Grigoriev I."/>
        </authorList>
    </citation>
    <scope>NUCLEOTIDE SEQUENCE</scope>
    <source>
        <strain evidence="18">ATCC 74209</strain>
    </source>
</reference>
<keyword evidence="9" id="KW-0503">Monooxygenase</keyword>
<keyword evidence="8" id="KW-0186">Copper</keyword>
<keyword evidence="6" id="KW-0136">Cellulose degradation</keyword>
<evidence type="ECO:0000313" key="18">
    <source>
        <dbReference type="EMBL" id="KAF2205796.1"/>
    </source>
</evidence>
<evidence type="ECO:0000256" key="7">
    <source>
        <dbReference type="ARBA" id="ARBA00023002"/>
    </source>
</evidence>
<keyword evidence="11" id="KW-0119">Carbohydrate metabolism</keyword>
<comment type="similarity">
    <text evidence="13">Belongs to the polysaccharide monooxygenase AA9 family.</text>
</comment>
<comment type="subcellular location">
    <subcellularLocation>
        <location evidence="2">Secreted</location>
    </subcellularLocation>
</comment>
<dbReference type="OrthoDB" id="4849160at2759"/>
<evidence type="ECO:0000256" key="15">
    <source>
        <dbReference type="ARBA" id="ARBA00047174"/>
    </source>
</evidence>
<evidence type="ECO:0000256" key="3">
    <source>
        <dbReference type="ARBA" id="ARBA00022525"/>
    </source>
</evidence>
<evidence type="ECO:0000256" key="16">
    <source>
        <dbReference type="SAM" id="SignalP"/>
    </source>
</evidence>
<evidence type="ECO:0000256" key="8">
    <source>
        <dbReference type="ARBA" id="ARBA00023008"/>
    </source>
</evidence>
<evidence type="ECO:0000256" key="6">
    <source>
        <dbReference type="ARBA" id="ARBA00023001"/>
    </source>
</evidence>
<evidence type="ECO:0000256" key="11">
    <source>
        <dbReference type="ARBA" id="ARBA00023277"/>
    </source>
</evidence>
<evidence type="ECO:0000256" key="13">
    <source>
        <dbReference type="ARBA" id="ARBA00044502"/>
    </source>
</evidence>
<dbReference type="Pfam" id="PF03443">
    <property type="entry name" value="AA9"/>
    <property type="match status" value="1"/>
</dbReference>
<protein>
    <recommendedName>
        <fullName evidence="15">lytic cellulose monooxygenase (C4-dehydrogenating)</fullName>
        <ecNumber evidence="15">1.14.99.56</ecNumber>
    </recommendedName>
</protein>
<feature type="signal peptide" evidence="16">
    <location>
        <begin position="1"/>
        <end position="20"/>
    </location>
</feature>
<keyword evidence="19" id="KW-1185">Reference proteome</keyword>
<keyword evidence="18" id="KW-0378">Hydrolase</keyword>
<keyword evidence="4" id="KW-0479">Metal-binding</keyword>
<gene>
    <name evidence="18" type="ORF">GQ43DRAFT_436676</name>
</gene>